<evidence type="ECO:0000256" key="9">
    <source>
        <dbReference type="ARBA" id="ARBA00023211"/>
    </source>
</evidence>
<evidence type="ECO:0000256" key="6">
    <source>
        <dbReference type="ARBA" id="ARBA00022801"/>
    </source>
</evidence>
<keyword evidence="1 10" id="KW-1003">Cell membrane</keyword>
<feature type="binding site" evidence="10">
    <location>
        <position position="8"/>
    </location>
    <ligand>
        <name>Mn(2+)</name>
        <dbReference type="ChEBI" id="CHEBI:29035"/>
        <label>1</label>
    </ligand>
</feature>
<sequence>MPTHFISDLHLQDSRPDLTEIFFRYLRGPARDSEGLYILGDLFETWVGDDDDAPLAQDARGHLRELTATGVPCWFMHGNRDFLVGKTFSEATGVQVLDDPTVVNLYNQPTLLLHGDSLCTDDQPYQAIRSQLRSAVWQAQFLAQPLPARRAFAEAARAKSREHTAMAGEAIMDVTESAVCDVAQAHGIRRIIHGHTHRPAQHWHDATNGRVERWVIADWRDTGEVLLVSADGISRQVLR</sequence>
<dbReference type="PANTHER" id="PTHR34990">
    <property type="entry name" value="UDP-2,3-DIACYLGLUCOSAMINE HYDROLASE-RELATED"/>
    <property type="match status" value="1"/>
</dbReference>
<keyword evidence="4 10" id="KW-0441">Lipid A biosynthesis</keyword>
<feature type="binding site" evidence="10">
    <location>
        <begin position="79"/>
        <end position="80"/>
    </location>
    <ligand>
        <name>substrate</name>
    </ligand>
</feature>
<accession>A0ABY6BBM1</accession>
<feature type="binding site" evidence="10">
    <location>
        <position position="195"/>
    </location>
    <ligand>
        <name>substrate</name>
    </ligand>
</feature>
<feature type="binding site" evidence="10">
    <location>
        <position position="164"/>
    </location>
    <ligand>
        <name>substrate</name>
    </ligand>
</feature>
<feature type="binding site" evidence="10">
    <location>
        <position position="195"/>
    </location>
    <ligand>
        <name>Mn(2+)</name>
        <dbReference type="ChEBI" id="CHEBI:29035"/>
        <label>2</label>
    </ligand>
</feature>
<feature type="binding site" evidence="10">
    <location>
        <position position="160"/>
    </location>
    <ligand>
        <name>substrate</name>
    </ligand>
</feature>
<dbReference type="NCBIfam" id="NF003743">
    <property type="entry name" value="PRK05340.1"/>
    <property type="match status" value="1"/>
</dbReference>
<dbReference type="Pfam" id="PF00149">
    <property type="entry name" value="Metallophos"/>
    <property type="match status" value="1"/>
</dbReference>
<evidence type="ECO:0000256" key="2">
    <source>
        <dbReference type="ARBA" id="ARBA00022516"/>
    </source>
</evidence>
<name>A0ABY6BBM1_9GAMM</name>
<comment type="catalytic activity">
    <reaction evidence="10">
        <text>UDP-2-N,3-O-bis[(3R)-3-hydroxytetradecanoyl]-alpha-D-glucosamine + H2O = 2-N,3-O-bis[(3R)-3-hydroxytetradecanoyl]-alpha-D-glucosaminyl 1-phosphate + UMP + 2 H(+)</text>
        <dbReference type="Rhea" id="RHEA:25213"/>
        <dbReference type="ChEBI" id="CHEBI:15377"/>
        <dbReference type="ChEBI" id="CHEBI:15378"/>
        <dbReference type="ChEBI" id="CHEBI:57865"/>
        <dbReference type="ChEBI" id="CHEBI:57957"/>
        <dbReference type="ChEBI" id="CHEBI:78847"/>
        <dbReference type="EC" id="3.6.1.54"/>
    </reaction>
</comment>
<reference evidence="12" key="1">
    <citation type="submission" date="2022-09" db="EMBL/GenBank/DDBJ databases">
        <title>Tahibacter sp. nov., isolated from a fresh water.</title>
        <authorList>
            <person name="Baek J.H."/>
            <person name="Lee J.K."/>
            <person name="Kim J.M."/>
            <person name="Jeon C.O."/>
        </authorList>
    </citation>
    <scope>NUCLEOTIDE SEQUENCE</scope>
    <source>
        <strain evidence="12">W38</strain>
    </source>
</reference>
<evidence type="ECO:0000256" key="8">
    <source>
        <dbReference type="ARBA" id="ARBA00023136"/>
    </source>
</evidence>
<comment type="cofactor">
    <cofactor evidence="10">
        <name>Mn(2+)</name>
        <dbReference type="ChEBI" id="CHEBI:29035"/>
    </cofactor>
    <text evidence="10">Binds 2 Mn(2+) ions per subunit in a binuclear metal center.</text>
</comment>
<protein>
    <recommendedName>
        <fullName evidence="10">UDP-2,3-diacylglucosamine hydrolase</fullName>
        <ecNumber evidence="10">3.6.1.54</ecNumber>
    </recommendedName>
    <alternativeName>
        <fullName evidence="10">UDP-2,3-diacylglucosamine diphosphatase</fullName>
    </alternativeName>
</protein>
<proteinExistence type="inferred from homology"/>
<comment type="similarity">
    <text evidence="10">Belongs to the LpxH family.</text>
</comment>
<keyword evidence="6 10" id="KW-0378">Hydrolase</keyword>
<dbReference type="EC" id="3.6.1.54" evidence="10"/>
<dbReference type="InterPro" id="IPR010138">
    <property type="entry name" value="UDP-diacylglucosamine_Hdrlase"/>
</dbReference>
<keyword evidence="7 10" id="KW-0443">Lipid metabolism</keyword>
<dbReference type="GO" id="GO:0016787">
    <property type="term" value="F:hydrolase activity"/>
    <property type="evidence" value="ECO:0007669"/>
    <property type="project" value="UniProtKB-KW"/>
</dbReference>
<feature type="binding site" evidence="10">
    <location>
        <position position="197"/>
    </location>
    <ligand>
        <name>Mn(2+)</name>
        <dbReference type="ChEBI" id="CHEBI:29035"/>
        <label>1</label>
    </ligand>
</feature>
<dbReference type="NCBIfam" id="TIGR01854">
    <property type="entry name" value="lipid_A_lpxH"/>
    <property type="match status" value="1"/>
</dbReference>
<keyword evidence="9 10" id="KW-0464">Manganese</keyword>
<dbReference type="Gene3D" id="3.60.21.10">
    <property type="match status" value="1"/>
</dbReference>
<keyword evidence="5 10" id="KW-0479">Metal-binding</keyword>
<comment type="pathway">
    <text evidence="10">Glycolipid biosynthesis; lipid IV(A) biosynthesis; lipid IV(A) from (3R)-3-hydroxytetradecanoyl-[acyl-carrier-protein] and UDP-N-acetyl-alpha-D-glucosamine: step 4/6.</text>
</comment>
<comment type="subcellular location">
    <subcellularLocation>
        <location evidence="10">Cell inner membrane</location>
        <topology evidence="10">Peripheral membrane protein</topology>
        <orientation evidence="10">Cytoplasmic side</orientation>
    </subcellularLocation>
</comment>
<dbReference type="InterPro" id="IPR004843">
    <property type="entry name" value="Calcineurin-like_PHP"/>
</dbReference>
<evidence type="ECO:0000313" key="12">
    <source>
        <dbReference type="EMBL" id="UXI66946.1"/>
    </source>
</evidence>
<evidence type="ECO:0000256" key="3">
    <source>
        <dbReference type="ARBA" id="ARBA00022519"/>
    </source>
</evidence>
<feature type="binding site" evidence="10">
    <location>
        <position position="79"/>
    </location>
    <ligand>
        <name>Mn(2+)</name>
        <dbReference type="ChEBI" id="CHEBI:29035"/>
        <label>2</label>
    </ligand>
</feature>
<gene>
    <name evidence="10" type="primary">lpxH</name>
    <name evidence="12" type="ORF">N4264_19640</name>
</gene>
<dbReference type="InterPro" id="IPR029052">
    <property type="entry name" value="Metallo-depent_PP-like"/>
</dbReference>
<evidence type="ECO:0000256" key="1">
    <source>
        <dbReference type="ARBA" id="ARBA00022475"/>
    </source>
</evidence>
<evidence type="ECO:0000256" key="4">
    <source>
        <dbReference type="ARBA" id="ARBA00022556"/>
    </source>
</evidence>
<comment type="caution">
    <text evidence="10">Lacks conserved residue(s) required for the propagation of feature annotation.</text>
</comment>
<dbReference type="SUPFAM" id="SSF56300">
    <property type="entry name" value="Metallo-dependent phosphatases"/>
    <property type="match status" value="1"/>
</dbReference>
<dbReference type="HAMAP" id="MF_00575">
    <property type="entry name" value="LpxH"/>
    <property type="match status" value="1"/>
</dbReference>
<comment type="function">
    <text evidence="10">Hydrolyzes the pyrophosphate bond of UDP-2,3-diacylglucosamine to yield 2,3-diacylglucosamine 1-phosphate (lipid X) and UMP by catalyzing the attack of water at the alpha-P atom. Involved in the biosynthesis of lipid A, a phosphorylated glycolipid that anchors the lipopolysaccharide to the outer membrane of the cell.</text>
</comment>
<evidence type="ECO:0000256" key="7">
    <source>
        <dbReference type="ARBA" id="ARBA00023098"/>
    </source>
</evidence>
<evidence type="ECO:0000256" key="5">
    <source>
        <dbReference type="ARBA" id="ARBA00022723"/>
    </source>
</evidence>
<keyword evidence="2 10" id="KW-0444">Lipid biosynthesis</keyword>
<feature type="domain" description="Calcineurin-like phosphoesterase" evidence="11">
    <location>
        <begin position="1"/>
        <end position="199"/>
    </location>
</feature>
<evidence type="ECO:0000259" key="11">
    <source>
        <dbReference type="Pfam" id="PF00149"/>
    </source>
</evidence>
<feature type="binding site" evidence="10">
    <location>
        <position position="10"/>
    </location>
    <ligand>
        <name>Mn(2+)</name>
        <dbReference type="ChEBI" id="CHEBI:29035"/>
        <label>1</label>
    </ligand>
</feature>
<evidence type="ECO:0000256" key="10">
    <source>
        <dbReference type="HAMAP-Rule" id="MF_00575"/>
    </source>
</evidence>
<evidence type="ECO:0000313" key="13">
    <source>
        <dbReference type="Proteomes" id="UP001064632"/>
    </source>
</evidence>
<keyword evidence="13" id="KW-1185">Reference proteome</keyword>
<dbReference type="RefSeq" id="WP_261693922.1">
    <property type="nucleotide sequence ID" value="NZ_CP104694.1"/>
</dbReference>
<feature type="binding site" evidence="10">
    <location>
        <position position="41"/>
    </location>
    <ligand>
        <name>Mn(2+)</name>
        <dbReference type="ChEBI" id="CHEBI:29035"/>
        <label>1</label>
    </ligand>
</feature>
<feature type="binding site" evidence="10">
    <location>
        <position position="41"/>
    </location>
    <ligand>
        <name>Mn(2+)</name>
        <dbReference type="ChEBI" id="CHEBI:29035"/>
        <label>2</label>
    </ligand>
</feature>
<dbReference type="Proteomes" id="UP001064632">
    <property type="component" value="Chromosome"/>
</dbReference>
<dbReference type="PANTHER" id="PTHR34990:SF1">
    <property type="entry name" value="UDP-2,3-DIACYLGLUCOSAMINE HYDROLASE"/>
    <property type="match status" value="1"/>
</dbReference>
<feature type="binding site" evidence="10">
    <location>
        <position position="122"/>
    </location>
    <ligand>
        <name>substrate</name>
    </ligand>
</feature>
<keyword evidence="3 10" id="KW-0997">Cell inner membrane</keyword>
<dbReference type="EMBL" id="CP104694">
    <property type="protein sequence ID" value="UXI66946.1"/>
    <property type="molecule type" value="Genomic_DNA"/>
</dbReference>
<feature type="binding site" evidence="10">
    <location>
        <position position="114"/>
    </location>
    <ligand>
        <name>Mn(2+)</name>
        <dbReference type="ChEBI" id="CHEBI:29035"/>
        <label>2</label>
    </ligand>
</feature>
<organism evidence="12 13">
    <name type="scientific">Tahibacter amnicola</name>
    <dbReference type="NCBI Taxonomy" id="2976241"/>
    <lineage>
        <taxon>Bacteria</taxon>
        <taxon>Pseudomonadati</taxon>
        <taxon>Pseudomonadota</taxon>
        <taxon>Gammaproteobacteria</taxon>
        <taxon>Lysobacterales</taxon>
        <taxon>Rhodanobacteraceae</taxon>
        <taxon>Tahibacter</taxon>
    </lineage>
</organism>
<keyword evidence="8 10" id="KW-0472">Membrane</keyword>
<dbReference type="InterPro" id="IPR043461">
    <property type="entry name" value="LpxH-like"/>
</dbReference>
<dbReference type="CDD" id="cd07398">
    <property type="entry name" value="MPP_YbbF-LpxH"/>
    <property type="match status" value="1"/>
</dbReference>